<dbReference type="Gene3D" id="3.40.50.150">
    <property type="entry name" value="Vaccinia Virus protein VP39"/>
    <property type="match status" value="1"/>
</dbReference>
<dbReference type="PANTHER" id="PTHR13600:SF21">
    <property type="entry name" value="LEUCINE CARBOXYL METHYLTRANSFERASE 1"/>
    <property type="match status" value="1"/>
</dbReference>
<evidence type="ECO:0000256" key="1">
    <source>
        <dbReference type="ARBA" id="ARBA00000724"/>
    </source>
</evidence>
<dbReference type="EC" id="2.1.1.233" evidence="3 8"/>
<dbReference type="SUPFAM" id="SSF53335">
    <property type="entry name" value="S-adenosyl-L-methionine-dependent methyltransferases"/>
    <property type="match status" value="1"/>
</dbReference>
<dbReference type="AlphaFoldDB" id="A0A286UXC3"/>
<dbReference type="FunCoup" id="A0A286UXC3">
    <property type="interactions" value="306"/>
</dbReference>
<gene>
    <name evidence="10" type="ORF">PNOK_0126000</name>
</gene>
<dbReference type="OrthoDB" id="203237at2759"/>
<evidence type="ECO:0000256" key="6">
    <source>
        <dbReference type="ARBA" id="ARBA00022679"/>
    </source>
</evidence>
<protein>
    <recommendedName>
        <fullName evidence="4 8">Leucine carboxyl methyltransferase 1</fullName>
        <ecNumber evidence="3 8">2.1.1.233</ecNumber>
    </recommendedName>
</protein>
<evidence type="ECO:0000256" key="7">
    <source>
        <dbReference type="ARBA" id="ARBA00022691"/>
    </source>
</evidence>
<accession>A0A286UXC3</accession>
<evidence type="ECO:0000313" key="11">
    <source>
        <dbReference type="Proteomes" id="UP000217199"/>
    </source>
</evidence>
<name>A0A286UXC3_9AGAM</name>
<reference evidence="10 11" key="1">
    <citation type="journal article" date="2017" name="Mol. Ecol.">
        <title>Comparative and population genomic landscape of Phellinus noxius: A hypervariable fungus causing root rot in trees.</title>
        <authorList>
            <person name="Chung C.L."/>
            <person name="Lee T.J."/>
            <person name="Akiba M."/>
            <person name="Lee H.H."/>
            <person name="Kuo T.H."/>
            <person name="Liu D."/>
            <person name="Ke H.M."/>
            <person name="Yokoi T."/>
            <person name="Roa M.B."/>
            <person name="Lu M.J."/>
            <person name="Chang Y.Y."/>
            <person name="Ann P.J."/>
            <person name="Tsai J.N."/>
            <person name="Chen C.Y."/>
            <person name="Tzean S.S."/>
            <person name="Ota Y."/>
            <person name="Hattori T."/>
            <person name="Sahashi N."/>
            <person name="Liou R.F."/>
            <person name="Kikuchi T."/>
            <person name="Tsai I.J."/>
        </authorList>
    </citation>
    <scope>NUCLEOTIDE SEQUENCE [LARGE SCALE GENOMIC DNA]</scope>
    <source>
        <strain evidence="10 11">FFPRI411160</strain>
    </source>
</reference>
<feature type="binding site" evidence="9">
    <location>
        <position position="65"/>
    </location>
    <ligand>
        <name>S-adenosyl-L-methionine</name>
        <dbReference type="ChEBI" id="CHEBI:59789"/>
    </ligand>
</feature>
<evidence type="ECO:0000256" key="3">
    <source>
        <dbReference type="ARBA" id="ARBA00012834"/>
    </source>
</evidence>
<dbReference type="Pfam" id="PF04072">
    <property type="entry name" value="LCM"/>
    <property type="match status" value="1"/>
</dbReference>
<dbReference type="EMBL" id="NBII01000001">
    <property type="protein sequence ID" value="PAV24192.1"/>
    <property type="molecule type" value="Genomic_DNA"/>
</dbReference>
<dbReference type="PANTHER" id="PTHR13600">
    <property type="entry name" value="LEUCINE CARBOXYL METHYLTRANSFERASE"/>
    <property type="match status" value="1"/>
</dbReference>
<evidence type="ECO:0000256" key="8">
    <source>
        <dbReference type="PIRNR" id="PIRNR016305"/>
    </source>
</evidence>
<dbReference type="STRING" id="2282107.A0A286UXC3"/>
<comment type="caution">
    <text evidence="10">The sequence shown here is derived from an EMBL/GenBank/DDBJ whole genome shotgun (WGS) entry which is preliminary data.</text>
</comment>
<dbReference type="InterPro" id="IPR007213">
    <property type="entry name" value="Ppm1/Ppm2/Tcmp"/>
</dbReference>
<feature type="binding site" evidence="9">
    <location>
        <position position="93"/>
    </location>
    <ligand>
        <name>S-adenosyl-L-methionine</name>
        <dbReference type="ChEBI" id="CHEBI:59789"/>
    </ligand>
</feature>
<dbReference type="GO" id="GO:0018423">
    <property type="term" value="F:protein C-terminal leucine carboxyl O-methyltransferase activity"/>
    <property type="evidence" value="ECO:0007669"/>
    <property type="project" value="UniProtKB-EC"/>
</dbReference>
<evidence type="ECO:0000256" key="2">
    <source>
        <dbReference type="ARBA" id="ARBA00010703"/>
    </source>
</evidence>
<dbReference type="GO" id="GO:0032259">
    <property type="term" value="P:methylation"/>
    <property type="evidence" value="ECO:0007669"/>
    <property type="project" value="UniProtKB-KW"/>
</dbReference>
<sequence>MFPPRHKEQDPNAPVRETDNDASLARLSAVQKGYIVDPYVRHFLPLRSQSQPNRPPLINIGTYVRSESIDRLVENWIDLCTNDKTKCQIVSLGAGSDTRFWRFMTSKYKENILQYIEVDFPEITTKKAMAIKKNKVLNDILGGPVSVTRGGTGLSSPVYHLIAADLRTPSSSPDSVAGLLSPLLDTSKPTLLLFECVLAYMQPNESSSLIGWFVESFRDSNGGSKAPLGAIVYEMFGLNDSFGRVMKANLKVRNVNIPGAELYNTVESLPKRFTEPSLGYNFGFAKALTLKDIRKNLPEEESSRISQLEMLDEIEELDLVLAHYAITWAAAWPTPDSDVTSSDKREWALKWADKKLAHPMYHISGEYRAFSWIRSPEELC</sequence>
<evidence type="ECO:0000256" key="9">
    <source>
        <dbReference type="PIRSR" id="PIRSR016305-1"/>
    </source>
</evidence>
<dbReference type="PIRSF" id="PIRSF016305">
    <property type="entry name" value="LCM_mtfrase"/>
    <property type="match status" value="1"/>
</dbReference>
<dbReference type="InterPro" id="IPR016651">
    <property type="entry name" value="LCMT1"/>
</dbReference>
<dbReference type="InParanoid" id="A0A286UXC3"/>
<feature type="binding site" evidence="9">
    <location>
        <position position="195"/>
    </location>
    <ligand>
        <name>S-adenosyl-L-methionine</name>
        <dbReference type="ChEBI" id="CHEBI:59789"/>
    </ligand>
</feature>
<evidence type="ECO:0000256" key="5">
    <source>
        <dbReference type="ARBA" id="ARBA00022603"/>
    </source>
</evidence>
<evidence type="ECO:0000313" key="10">
    <source>
        <dbReference type="EMBL" id="PAV24192.1"/>
    </source>
</evidence>
<comment type="similarity">
    <text evidence="2 8">Belongs to the methyltransferase superfamily. LCMT family.</text>
</comment>
<keyword evidence="11" id="KW-1185">Reference proteome</keyword>
<keyword evidence="6 8" id="KW-0808">Transferase</keyword>
<comment type="catalytic activity">
    <reaction evidence="1 8">
        <text>[phosphatase 2A protein]-C-terminal L-leucine + S-adenosyl-L-methionine = [phosphatase 2A protein]-C-terminal L-leucine methyl ester + S-adenosyl-L-homocysteine</text>
        <dbReference type="Rhea" id="RHEA:48544"/>
        <dbReference type="Rhea" id="RHEA-COMP:12134"/>
        <dbReference type="Rhea" id="RHEA-COMP:12135"/>
        <dbReference type="ChEBI" id="CHEBI:57856"/>
        <dbReference type="ChEBI" id="CHEBI:59789"/>
        <dbReference type="ChEBI" id="CHEBI:90516"/>
        <dbReference type="ChEBI" id="CHEBI:90517"/>
        <dbReference type="EC" id="2.1.1.233"/>
    </reaction>
</comment>
<feature type="binding site" evidence="9">
    <location>
        <begin position="165"/>
        <end position="166"/>
    </location>
    <ligand>
        <name>S-adenosyl-L-methionine</name>
        <dbReference type="ChEBI" id="CHEBI:59789"/>
    </ligand>
</feature>
<keyword evidence="7 8" id="KW-0949">S-adenosyl-L-methionine</keyword>
<comment type="function">
    <text evidence="8">Methylates the carboxyl group of the C-terminal leucine residue of protein phosphatase 2A catalytic subunits to form alpha-leucine ester residues.</text>
</comment>
<keyword evidence="5 8" id="KW-0489">Methyltransferase</keyword>
<dbReference type="Proteomes" id="UP000217199">
    <property type="component" value="Unassembled WGS sequence"/>
</dbReference>
<evidence type="ECO:0000256" key="4">
    <source>
        <dbReference type="ARBA" id="ARBA00017497"/>
    </source>
</evidence>
<dbReference type="InterPro" id="IPR029063">
    <property type="entry name" value="SAM-dependent_MTases_sf"/>
</dbReference>
<organism evidence="10 11">
    <name type="scientific">Pyrrhoderma noxium</name>
    <dbReference type="NCBI Taxonomy" id="2282107"/>
    <lineage>
        <taxon>Eukaryota</taxon>
        <taxon>Fungi</taxon>
        <taxon>Dikarya</taxon>
        <taxon>Basidiomycota</taxon>
        <taxon>Agaricomycotina</taxon>
        <taxon>Agaricomycetes</taxon>
        <taxon>Hymenochaetales</taxon>
        <taxon>Hymenochaetaceae</taxon>
        <taxon>Pyrrhoderma</taxon>
    </lineage>
</organism>
<proteinExistence type="inferred from homology"/>